<feature type="compositionally biased region" description="Low complexity" evidence="4">
    <location>
        <begin position="23"/>
        <end position="37"/>
    </location>
</feature>
<evidence type="ECO:0000256" key="4">
    <source>
        <dbReference type="SAM" id="MobiDB-lite"/>
    </source>
</evidence>
<evidence type="ECO:0000256" key="3">
    <source>
        <dbReference type="ARBA" id="ARBA00022917"/>
    </source>
</evidence>
<evidence type="ECO:0000313" key="6">
    <source>
        <dbReference type="EMBL" id="KPV53064.1"/>
    </source>
</evidence>
<feature type="compositionally biased region" description="Polar residues" evidence="4">
    <location>
        <begin position="8"/>
        <end position="19"/>
    </location>
</feature>
<dbReference type="GO" id="GO:0002188">
    <property type="term" value="P:translation reinitiation"/>
    <property type="evidence" value="ECO:0007669"/>
    <property type="project" value="TreeGrafter"/>
</dbReference>
<evidence type="ECO:0000313" key="7">
    <source>
        <dbReference type="Proteomes" id="UP000050509"/>
    </source>
</evidence>
<dbReference type="PIRSF" id="PIRSF037511">
    <property type="entry name" value="Transl_init_SUI1_pro"/>
    <property type="match status" value="1"/>
</dbReference>
<feature type="region of interest" description="Disordered" evidence="4">
    <location>
        <begin position="1"/>
        <end position="50"/>
    </location>
</feature>
<dbReference type="InterPro" id="IPR001950">
    <property type="entry name" value="SUI1"/>
</dbReference>
<gene>
    <name evidence="6" type="ORF">SE17_11840</name>
</gene>
<feature type="domain" description="SUI1" evidence="5">
    <location>
        <begin position="42"/>
        <end position="108"/>
    </location>
</feature>
<protein>
    <recommendedName>
        <fullName evidence="5">SUI1 domain-containing protein</fullName>
    </recommendedName>
</protein>
<dbReference type="GO" id="GO:0001731">
    <property type="term" value="P:formation of translation preinitiation complex"/>
    <property type="evidence" value="ECO:0007669"/>
    <property type="project" value="TreeGrafter"/>
</dbReference>
<organism evidence="6 7">
    <name type="scientific">Kouleothrix aurantiaca</name>
    <dbReference type="NCBI Taxonomy" id="186479"/>
    <lineage>
        <taxon>Bacteria</taxon>
        <taxon>Bacillati</taxon>
        <taxon>Chloroflexota</taxon>
        <taxon>Chloroflexia</taxon>
        <taxon>Chloroflexales</taxon>
        <taxon>Roseiflexineae</taxon>
        <taxon>Roseiflexaceae</taxon>
        <taxon>Kouleothrix</taxon>
    </lineage>
</organism>
<dbReference type="CDD" id="cd11567">
    <property type="entry name" value="YciH_like"/>
    <property type="match status" value="1"/>
</dbReference>
<dbReference type="EMBL" id="LJCR01000353">
    <property type="protein sequence ID" value="KPV53064.1"/>
    <property type="molecule type" value="Genomic_DNA"/>
</dbReference>
<proteinExistence type="inferred from homology"/>
<dbReference type="GO" id="GO:0006417">
    <property type="term" value="P:regulation of translation"/>
    <property type="evidence" value="ECO:0007669"/>
    <property type="project" value="UniProtKB-KW"/>
</dbReference>
<dbReference type="PANTHER" id="PTHR12789">
    <property type="entry name" value="DENSITY-REGULATED PROTEIN HOMOLOG"/>
    <property type="match status" value="1"/>
</dbReference>
<dbReference type="InterPro" id="IPR050318">
    <property type="entry name" value="DENR/SUI1_TIF"/>
</dbReference>
<dbReference type="Pfam" id="PF01253">
    <property type="entry name" value="SUI1"/>
    <property type="match status" value="1"/>
</dbReference>
<dbReference type="PROSITE" id="PS50296">
    <property type="entry name" value="SUI1"/>
    <property type="match status" value="1"/>
</dbReference>
<dbReference type="SUPFAM" id="SSF55159">
    <property type="entry name" value="eIF1-like"/>
    <property type="match status" value="1"/>
</dbReference>
<dbReference type="Gene3D" id="3.30.780.10">
    <property type="entry name" value="SUI1-like domain"/>
    <property type="match status" value="1"/>
</dbReference>
<comment type="caution">
    <text evidence="6">The sequence shown here is derived from an EMBL/GenBank/DDBJ whole genome shotgun (WGS) entry which is preliminary data.</text>
</comment>
<reference evidence="6 7" key="1">
    <citation type="submission" date="2015-09" db="EMBL/GenBank/DDBJ databases">
        <title>Draft genome sequence of Kouleothrix aurantiaca JCM 19913.</title>
        <authorList>
            <person name="Hemp J."/>
        </authorList>
    </citation>
    <scope>NUCLEOTIDE SEQUENCE [LARGE SCALE GENOMIC DNA]</scope>
    <source>
        <strain evidence="6 7">COM-B</strain>
    </source>
</reference>
<dbReference type="InterPro" id="IPR036877">
    <property type="entry name" value="SUI1_dom_sf"/>
</dbReference>
<dbReference type="Proteomes" id="UP000050509">
    <property type="component" value="Unassembled WGS sequence"/>
</dbReference>
<keyword evidence="3" id="KW-0648">Protein biosynthesis</keyword>
<keyword evidence="7" id="KW-1185">Reference proteome</keyword>
<dbReference type="GO" id="GO:0003743">
    <property type="term" value="F:translation initiation factor activity"/>
    <property type="evidence" value="ECO:0007669"/>
    <property type="project" value="InterPro"/>
</dbReference>
<name>A0A0P9FIY1_9CHLR</name>
<evidence type="ECO:0000256" key="2">
    <source>
        <dbReference type="ARBA" id="ARBA00022845"/>
    </source>
</evidence>
<sequence>MGAAMNRKPTNSRLVYSTDSEPEAAASAPAPAYPSAAQQTARIWRDSKRRRGKTVTVVGGLQHDPATFEALLKKLKQQCGAGGTFKDGELEIQGDHRERVAAALAAMGYKIKHVGG</sequence>
<dbReference type="InterPro" id="IPR005872">
    <property type="entry name" value="SUI1_arc_bac"/>
</dbReference>
<comment type="similarity">
    <text evidence="1">Belongs to the SUI1 family.</text>
</comment>
<evidence type="ECO:0000256" key="1">
    <source>
        <dbReference type="ARBA" id="ARBA00005422"/>
    </source>
</evidence>
<dbReference type="AlphaFoldDB" id="A0A0P9FIY1"/>
<accession>A0A0P9FIY1</accession>
<keyword evidence="2" id="KW-0810">Translation regulation</keyword>
<evidence type="ECO:0000259" key="5">
    <source>
        <dbReference type="PROSITE" id="PS50296"/>
    </source>
</evidence>
<dbReference type="GO" id="GO:0003729">
    <property type="term" value="F:mRNA binding"/>
    <property type="evidence" value="ECO:0007669"/>
    <property type="project" value="TreeGrafter"/>
</dbReference>
<dbReference type="PANTHER" id="PTHR12789:SF0">
    <property type="entry name" value="DENSITY-REGULATED PROTEIN"/>
    <property type="match status" value="1"/>
</dbReference>